<keyword evidence="2" id="KW-0804">Transcription</keyword>
<sequence length="338" mass="36400">MEQRTVLVVLFDGVQSLDVTGPVEVFTGAGLAHGGDGPAYLVRAASLDGELVRTSSGLTLVPDHALPDAPVPHTLLVPGGMGTRPEDPALIDWLREHGPRAERLVSVCTGAIRLAQAGLLDGRRATTHWAYCAKLARDHPGVEVDPDPIYVRDGHVATSAGVTAGIDLALALVEEDLGREVALTVARHLVVFLRRPGNQAQFSVQLSAQTARREPLREVQQWITEHPDEDLSVDALAARASLSPRHFARAFQAETGLTPGKYVDRVRVEHARRLLEDTSDGVEEVSRACGYGTPEAMRRAFLKALGTAPAEYRRRFHPVPPAAAPAAPTRTITAHADR</sequence>
<dbReference type="Pfam" id="PF01965">
    <property type="entry name" value="DJ-1_PfpI"/>
    <property type="match status" value="1"/>
</dbReference>
<dbReference type="Proteomes" id="UP000596130">
    <property type="component" value="Chromosome"/>
</dbReference>
<dbReference type="PANTHER" id="PTHR43130:SF3">
    <property type="entry name" value="HTH-TYPE TRANSCRIPTIONAL REGULATOR RV1931C"/>
    <property type="match status" value="1"/>
</dbReference>
<dbReference type="Gene3D" id="3.40.50.880">
    <property type="match status" value="1"/>
</dbReference>
<dbReference type="GO" id="GO:0003700">
    <property type="term" value="F:DNA-binding transcription factor activity"/>
    <property type="evidence" value="ECO:0007669"/>
    <property type="project" value="InterPro"/>
</dbReference>
<dbReference type="Gene3D" id="1.10.10.60">
    <property type="entry name" value="Homeodomain-like"/>
    <property type="match status" value="2"/>
</dbReference>
<protein>
    <submittedName>
        <fullName evidence="5">GlxA family transcriptional regulator</fullName>
    </submittedName>
</protein>
<feature type="domain" description="HTH araC/xylS-type" evidence="4">
    <location>
        <begin position="217"/>
        <end position="315"/>
    </location>
</feature>
<gene>
    <name evidence="5" type="ORF">I8755_31970</name>
</gene>
<evidence type="ECO:0000256" key="1">
    <source>
        <dbReference type="ARBA" id="ARBA00023015"/>
    </source>
</evidence>
<dbReference type="InterPro" id="IPR052158">
    <property type="entry name" value="INH-QAR"/>
</dbReference>
<proteinExistence type="predicted"/>
<dbReference type="Pfam" id="PF12833">
    <property type="entry name" value="HTH_18"/>
    <property type="match status" value="1"/>
</dbReference>
<name>A0A7T4U1H0_9ACTN</name>
<dbReference type="GO" id="GO:0043565">
    <property type="term" value="F:sequence-specific DNA binding"/>
    <property type="evidence" value="ECO:0007669"/>
    <property type="project" value="InterPro"/>
</dbReference>
<keyword evidence="1" id="KW-0805">Transcription regulation</keyword>
<accession>A0A7T4U1H0</accession>
<dbReference type="InterPro" id="IPR018060">
    <property type="entry name" value="HTH_AraC"/>
</dbReference>
<dbReference type="SUPFAM" id="SSF46689">
    <property type="entry name" value="Homeodomain-like"/>
    <property type="match status" value="2"/>
</dbReference>
<evidence type="ECO:0000259" key="4">
    <source>
        <dbReference type="PROSITE" id="PS01124"/>
    </source>
</evidence>
<dbReference type="InterPro" id="IPR009057">
    <property type="entry name" value="Homeodomain-like_sf"/>
</dbReference>
<dbReference type="CDD" id="cd03137">
    <property type="entry name" value="GATase1_AraC_1"/>
    <property type="match status" value="1"/>
</dbReference>
<dbReference type="SMART" id="SM00342">
    <property type="entry name" value="HTH_ARAC"/>
    <property type="match status" value="1"/>
</dbReference>
<evidence type="ECO:0000313" key="5">
    <source>
        <dbReference type="EMBL" id="QQC92492.1"/>
    </source>
</evidence>
<evidence type="ECO:0000313" key="6">
    <source>
        <dbReference type="Proteomes" id="UP000596130"/>
    </source>
</evidence>
<dbReference type="PANTHER" id="PTHR43130">
    <property type="entry name" value="ARAC-FAMILY TRANSCRIPTIONAL REGULATOR"/>
    <property type="match status" value="1"/>
</dbReference>
<dbReference type="EMBL" id="CP065959">
    <property type="protein sequence ID" value="QQC92492.1"/>
    <property type="molecule type" value="Genomic_DNA"/>
</dbReference>
<feature type="region of interest" description="Disordered" evidence="3">
    <location>
        <begin position="319"/>
        <end position="338"/>
    </location>
</feature>
<evidence type="ECO:0000256" key="3">
    <source>
        <dbReference type="SAM" id="MobiDB-lite"/>
    </source>
</evidence>
<reference evidence="5 6" key="1">
    <citation type="submission" date="2020-12" db="EMBL/GenBank/DDBJ databases">
        <title>Identification and biosynthesis of polyene macrolides produced by Streptomyces alfalfae Men-myco-93-63.</title>
        <authorList>
            <person name="Liu D."/>
            <person name="Li Y."/>
            <person name="Liu L."/>
            <person name="Han X."/>
            <person name="Shen F."/>
        </authorList>
    </citation>
    <scope>NUCLEOTIDE SEQUENCE [LARGE SCALE GENOMIC DNA]</scope>
    <source>
        <strain evidence="5 6">Men-myco-93-63</strain>
    </source>
</reference>
<evidence type="ECO:0000256" key="2">
    <source>
        <dbReference type="ARBA" id="ARBA00023163"/>
    </source>
</evidence>
<organism evidence="5 6">
    <name type="scientific">Streptomyces alfalfae</name>
    <dbReference type="NCBI Taxonomy" id="1642299"/>
    <lineage>
        <taxon>Bacteria</taxon>
        <taxon>Bacillati</taxon>
        <taxon>Actinomycetota</taxon>
        <taxon>Actinomycetes</taxon>
        <taxon>Kitasatosporales</taxon>
        <taxon>Streptomycetaceae</taxon>
        <taxon>Streptomyces</taxon>
    </lineage>
</organism>
<dbReference type="PROSITE" id="PS01124">
    <property type="entry name" value="HTH_ARAC_FAMILY_2"/>
    <property type="match status" value="1"/>
</dbReference>
<dbReference type="InterPro" id="IPR002818">
    <property type="entry name" value="DJ-1/PfpI"/>
</dbReference>
<dbReference type="InterPro" id="IPR029062">
    <property type="entry name" value="Class_I_gatase-like"/>
</dbReference>
<dbReference type="RefSeq" id="WP_198504231.1">
    <property type="nucleotide sequence ID" value="NZ_CP065959.1"/>
</dbReference>
<dbReference type="SUPFAM" id="SSF52317">
    <property type="entry name" value="Class I glutamine amidotransferase-like"/>
    <property type="match status" value="1"/>
</dbReference>
<dbReference type="AlphaFoldDB" id="A0A7T4U1H0"/>